<name>A0A4R4RW92_9ACTN</name>
<evidence type="ECO:0008006" key="3">
    <source>
        <dbReference type="Google" id="ProtNLM"/>
    </source>
</evidence>
<dbReference type="AlphaFoldDB" id="A0A4R4RW92"/>
<dbReference type="Proteomes" id="UP000295621">
    <property type="component" value="Unassembled WGS sequence"/>
</dbReference>
<accession>A0A4R4RW92</accession>
<evidence type="ECO:0000313" key="1">
    <source>
        <dbReference type="EMBL" id="TDC54370.1"/>
    </source>
</evidence>
<keyword evidence="2" id="KW-1185">Reference proteome</keyword>
<dbReference type="RefSeq" id="WP_131978746.1">
    <property type="nucleotide sequence ID" value="NZ_SMKL01000004.1"/>
</dbReference>
<protein>
    <recommendedName>
        <fullName evidence="3">TIGR04255 family protein</fullName>
    </recommendedName>
</protein>
<proteinExistence type="predicted"/>
<reference evidence="1 2" key="1">
    <citation type="submission" date="2019-02" db="EMBL/GenBank/DDBJ databases">
        <title>Draft genome sequences of novel Actinobacteria.</title>
        <authorList>
            <person name="Sahin N."/>
            <person name="Ay H."/>
            <person name="Saygin H."/>
        </authorList>
    </citation>
    <scope>NUCLEOTIDE SEQUENCE [LARGE SCALE GENOMIC DNA]</scope>
    <source>
        <strain evidence="1 2">KC603</strain>
    </source>
</reference>
<sequence>MAAPKIALEAASVVIRGQFNPAVFSPSWFLLNGLIGQAEASAAKVDAIAAPVASFKVDWLQIHVQTETLQVLTEKTDAYESLRDVAVGILAALPGTPISQLGINRQVHFAVDNAREWHAVGDSLVRNDFWEDVLILPGMADVTTWGVRPDKYSGFIQVQVQPSARVDFGVFVAYNDHYNLSIVESQPASREEFGSARPTAGEVPLSSEKAAIAVEVLTDQWSESMKRSQRVVQRVAAQRAGA</sequence>
<dbReference type="EMBL" id="SMKL01000004">
    <property type="protein sequence ID" value="TDC54370.1"/>
    <property type="molecule type" value="Genomic_DNA"/>
</dbReference>
<dbReference type="OrthoDB" id="1446591at2"/>
<gene>
    <name evidence="1" type="ORF">E1212_02710</name>
</gene>
<organism evidence="1 2">
    <name type="scientific">Jiangella ureilytica</name>
    <dbReference type="NCBI Taxonomy" id="2530374"/>
    <lineage>
        <taxon>Bacteria</taxon>
        <taxon>Bacillati</taxon>
        <taxon>Actinomycetota</taxon>
        <taxon>Actinomycetes</taxon>
        <taxon>Jiangellales</taxon>
        <taxon>Jiangellaceae</taxon>
        <taxon>Jiangella</taxon>
    </lineage>
</organism>
<comment type="caution">
    <text evidence="1">The sequence shown here is derived from an EMBL/GenBank/DDBJ whole genome shotgun (WGS) entry which is preliminary data.</text>
</comment>
<evidence type="ECO:0000313" key="2">
    <source>
        <dbReference type="Proteomes" id="UP000295621"/>
    </source>
</evidence>